<evidence type="ECO:0000313" key="2">
    <source>
        <dbReference type="WBParaSite" id="sdigi.contig39.g2597.t1"/>
    </source>
</evidence>
<accession>A0A915PZ96</accession>
<protein>
    <submittedName>
        <fullName evidence="2">Uncharacterized protein</fullName>
    </submittedName>
</protein>
<name>A0A915PZ96_9BILA</name>
<dbReference type="Proteomes" id="UP000887581">
    <property type="component" value="Unplaced"/>
</dbReference>
<organism evidence="1 2">
    <name type="scientific">Setaria digitata</name>
    <dbReference type="NCBI Taxonomy" id="48799"/>
    <lineage>
        <taxon>Eukaryota</taxon>
        <taxon>Metazoa</taxon>
        <taxon>Ecdysozoa</taxon>
        <taxon>Nematoda</taxon>
        <taxon>Chromadorea</taxon>
        <taxon>Rhabditida</taxon>
        <taxon>Spirurina</taxon>
        <taxon>Spiruromorpha</taxon>
        <taxon>Filarioidea</taxon>
        <taxon>Setariidae</taxon>
        <taxon>Setaria</taxon>
    </lineage>
</organism>
<reference evidence="2" key="1">
    <citation type="submission" date="2022-11" db="UniProtKB">
        <authorList>
            <consortium name="WormBaseParasite"/>
        </authorList>
    </citation>
    <scope>IDENTIFICATION</scope>
</reference>
<evidence type="ECO:0000313" key="1">
    <source>
        <dbReference type="Proteomes" id="UP000887581"/>
    </source>
</evidence>
<proteinExistence type="predicted"/>
<keyword evidence="1" id="KW-1185">Reference proteome</keyword>
<dbReference type="AlphaFoldDB" id="A0A915PZ96"/>
<dbReference type="WBParaSite" id="sdigi.contig39.g2597.t1">
    <property type="protein sequence ID" value="sdigi.contig39.g2597.t1"/>
    <property type="gene ID" value="sdigi.contig39.g2597"/>
</dbReference>
<sequence>MRRLGTITAGTTTWASSRRHRRIRRNKPPPGYEEWDDDAKEYYKVGYKQYKINNLHGITAALLLMDENYVMKGLASKHLFFAYKILGWGQLILNLEWLKDVTLALRQWKATRVQCQLRRFTIGFWQHLKYQLRGHPMYAAEMKDYKNAVEVFNALKEGQDLDYD</sequence>